<keyword evidence="11" id="KW-1185">Reference proteome</keyword>
<dbReference type="AlphaFoldDB" id="A0A1H1W755"/>
<dbReference type="Pfam" id="PF09594">
    <property type="entry name" value="GT87"/>
    <property type="match status" value="1"/>
</dbReference>
<keyword evidence="5 9" id="KW-1133">Transmembrane helix</keyword>
<feature type="transmembrane region" description="Helical" evidence="9">
    <location>
        <begin position="71"/>
        <end position="99"/>
    </location>
</feature>
<evidence type="ECO:0000256" key="1">
    <source>
        <dbReference type="ARBA" id="ARBA00004651"/>
    </source>
</evidence>
<evidence type="ECO:0000256" key="5">
    <source>
        <dbReference type="ARBA" id="ARBA00022989"/>
    </source>
</evidence>
<keyword evidence="3 10" id="KW-0808">Transferase</keyword>
<keyword evidence="2" id="KW-1003">Cell membrane</keyword>
<evidence type="ECO:0000256" key="4">
    <source>
        <dbReference type="ARBA" id="ARBA00022692"/>
    </source>
</evidence>
<feature type="transmembrane region" description="Helical" evidence="9">
    <location>
        <begin position="369"/>
        <end position="390"/>
    </location>
</feature>
<feature type="transmembrane region" description="Helical" evidence="9">
    <location>
        <begin position="191"/>
        <end position="210"/>
    </location>
</feature>
<dbReference type="OrthoDB" id="9774600at2"/>
<evidence type="ECO:0000256" key="8">
    <source>
        <dbReference type="SAM" id="MobiDB-lite"/>
    </source>
</evidence>
<feature type="transmembrane region" description="Helical" evidence="9">
    <location>
        <begin position="247"/>
        <end position="271"/>
    </location>
</feature>
<dbReference type="GO" id="GO:0005886">
    <property type="term" value="C:plasma membrane"/>
    <property type="evidence" value="ECO:0007669"/>
    <property type="project" value="UniProtKB-SubCell"/>
</dbReference>
<comment type="similarity">
    <text evidence="7">Belongs to the glycosyltransferase 87 family.</text>
</comment>
<dbReference type="EMBL" id="LT629749">
    <property type="protein sequence ID" value="SDS93007.1"/>
    <property type="molecule type" value="Genomic_DNA"/>
</dbReference>
<sequence>MRRALRGVAVCLLPVLVGLYVAATTFGGGRFVPWRPVMVDLDVYRRAGSVLLQGGDFYTLPGALQFLYPPFAALLAAPLALLPATVAQVGWTVAGVLALLAVLHRFGLHGWVLSLVGTAAVWFVEPVTETLAFGQLGIFLVALVVLDLVPGPRVGRHRLLPEGVLTALAAAVKLTPAIFVVQLLVVRRTRALVTAVVTGLAVTLASAVVAPRASRGFWGRLAHGDTGLGGSIIYYTNQSVMADVVRVLGLGGGAAALGLALSALVAALGVWAGSCWYRRGDVALAVTLCGVASLLASPVSWLHHFVWVVPLALCLVQHSRGRDAEGGPLPPLPAWFTALGWTFVGWVVASPFRRLPNGADVELQWTAAQHALASTTAVLGVALLVGGVVVGRRRTRADRPTDASTAVSAAGARRGS</sequence>
<feature type="transmembrane region" description="Helical" evidence="9">
    <location>
        <begin position="130"/>
        <end position="151"/>
    </location>
</feature>
<feature type="transmembrane region" description="Helical" evidence="9">
    <location>
        <begin position="283"/>
        <end position="316"/>
    </location>
</feature>
<evidence type="ECO:0000256" key="7">
    <source>
        <dbReference type="ARBA" id="ARBA00024033"/>
    </source>
</evidence>
<evidence type="ECO:0000256" key="3">
    <source>
        <dbReference type="ARBA" id="ARBA00022679"/>
    </source>
</evidence>
<gene>
    <name evidence="10" type="ORF">SAMN04488543_2664</name>
</gene>
<keyword evidence="4 9" id="KW-0812">Transmembrane</keyword>
<keyword evidence="10" id="KW-0328">Glycosyltransferase</keyword>
<proteinExistence type="inferred from homology"/>
<protein>
    <submittedName>
        <fullName evidence="10">Alpha-1,2-mannosyltransferase</fullName>
    </submittedName>
</protein>
<feature type="transmembrane region" description="Helical" evidence="9">
    <location>
        <begin position="163"/>
        <end position="185"/>
    </location>
</feature>
<dbReference type="InterPro" id="IPR018584">
    <property type="entry name" value="GT87"/>
</dbReference>
<keyword evidence="6 9" id="KW-0472">Membrane</keyword>
<name>A0A1H1W755_9ACTN</name>
<organism evidence="10 11">
    <name type="scientific">Friedmanniella luteola</name>
    <dbReference type="NCBI Taxonomy" id="546871"/>
    <lineage>
        <taxon>Bacteria</taxon>
        <taxon>Bacillati</taxon>
        <taxon>Actinomycetota</taxon>
        <taxon>Actinomycetes</taxon>
        <taxon>Propionibacteriales</taxon>
        <taxon>Nocardioidaceae</taxon>
        <taxon>Friedmanniella</taxon>
    </lineage>
</organism>
<evidence type="ECO:0000256" key="6">
    <source>
        <dbReference type="ARBA" id="ARBA00023136"/>
    </source>
</evidence>
<evidence type="ECO:0000313" key="11">
    <source>
        <dbReference type="Proteomes" id="UP000199092"/>
    </source>
</evidence>
<evidence type="ECO:0000256" key="2">
    <source>
        <dbReference type="ARBA" id="ARBA00022475"/>
    </source>
</evidence>
<dbReference type="Proteomes" id="UP000199092">
    <property type="component" value="Chromosome I"/>
</dbReference>
<dbReference type="STRING" id="546871.SAMN04488543_2664"/>
<dbReference type="GO" id="GO:0016758">
    <property type="term" value="F:hexosyltransferase activity"/>
    <property type="evidence" value="ECO:0007669"/>
    <property type="project" value="InterPro"/>
</dbReference>
<reference evidence="10 11" key="1">
    <citation type="submission" date="2016-10" db="EMBL/GenBank/DDBJ databases">
        <authorList>
            <person name="de Groot N.N."/>
        </authorList>
    </citation>
    <scope>NUCLEOTIDE SEQUENCE [LARGE SCALE GENOMIC DNA]</scope>
    <source>
        <strain evidence="10 11">DSM 21741</strain>
    </source>
</reference>
<dbReference type="RefSeq" id="WP_091413391.1">
    <property type="nucleotide sequence ID" value="NZ_LT629749.1"/>
</dbReference>
<feature type="transmembrane region" description="Helical" evidence="9">
    <location>
        <begin position="328"/>
        <end position="349"/>
    </location>
</feature>
<accession>A0A1H1W755</accession>
<comment type="subcellular location">
    <subcellularLocation>
        <location evidence="1">Cell membrane</location>
        <topology evidence="1">Multi-pass membrane protein</topology>
    </subcellularLocation>
</comment>
<evidence type="ECO:0000313" key="10">
    <source>
        <dbReference type="EMBL" id="SDS93007.1"/>
    </source>
</evidence>
<evidence type="ECO:0000256" key="9">
    <source>
        <dbReference type="SAM" id="Phobius"/>
    </source>
</evidence>
<feature type="region of interest" description="Disordered" evidence="8">
    <location>
        <begin position="396"/>
        <end position="416"/>
    </location>
</feature>